<evidence type="ECO:0000313" key="11">
    <source>
        <dbReference type="EMBL" id="EEO40683.1"/>
    </source>
</evidence>
<keyword evidence="5" id="KW-0460">Magnesium</keyword>
<keyword evidence="3" id="KW-0808">Transferase</keyword>
<dbReference type="SUPFAM" id="SSF51391">
    <property type="entry name" value="Thiamin phosphate synthase"/>
    <property type="match status" value="1"/>
</dbReference>
<feature type="domain" description="Thiamine phosphate synthase/TenI" evidence="10">
    <location>
        <begin position="9"/>
        <end position="202"/>
    </location>
</feature>
<comment type="caution">
    <text evidence="11">The sequence shown here is derived from an EMBL/GenBank/DDBJ whole genome shotgun (WGS) entry which is preliminary data.</text>
</comment>
<dbReference type="RefSeq" id="WP_005892802.1">
    <property type="nucleotide sequence ID" value="NZ_KQ235737.1"/>
</dbReference>
<dbReference type="InterPro" id="IPR036206">
    <property type="entry name" value="ThiamineP_synth_sf"/>
</dbReference>
<dbReference type="AlphaFoldDB" id="A0A0M1VVG3"/>
<dbReference type="InterPro" id="IPR022998">
    <property type="entry name" value="ThiamineP_synth_TenI"/>
</dbReference>
<evidence type="ECO:0000256" key="1">
    <source>
        <dbReference type="ARBA" id="ARBA00005165"/>
    </source>
</evidence>
<dbReference type="Pfam" id="PF02581">
    <property type="entry name" value="TMP-TENI"/>
    <property type="match status" value="1"/>
</dbReference>
<keyword evidence="6" id="KW-0784">Thiamine biosynthesis</keyword>
<proteinExistence type="predicted"/>
<accession>A0A0M1VVG3</accession>
<dbReference type="InterPro" id="IPR013785">
    <property type="entry name" value="Aldolase_TIM"/>
</dbReference>
<dbReference type="GO" id="GO:0009228">
    <property type="term" value="P:thiamine biosynthetic process"/>
    <property type="evidence" value="ECO:0007669"/>
    <property type="project" value="UniProtKB-KW"/>
</dbReference>
<dbReference type="PANTHER" id="PTHR20857">
    <property type="entry name" value="THIAMINE-PHOSPHATE PYROPHOSPHORYLASE"/>
    <property type="match status" value="1"/>
</dbReference>
<evidence type="ECO:0000256" key="6">
    <source>
        <dbReference type="ARBA" id="ARBA00022977"/>
    </source>
</evidence>
<evidence type="ECO:0000256" key="2">
    <source>
        <dbReference type="ARBA" id="ARBA00012830"/>
    </source>
</evidence>
<evidence type="ECO:0000256" key="3">
    <source>
        <dbReference type="ARBA" id="ARBA00022679"/>
    </source>
</evidence>
<dbReference type="HOGENOM" id="CLU_018272_3_4_0"/>
<dbReference type="PANTHER" id="PTHR20857:SF15">
    <property type="entry name" value="THIAMINE-PHOSPHATE SYNTHASE"/>
    <property type="match status" value="1"/>
</dbReference>
<gene>
    <name evidence="11" type="ORF">FSCG_01396</name>
</gene>
<evidence type="ECO:0000256" key="5">
    <source>
        <dbReference type="ARBA" id="ARBA00022842"/>
    </source>
</evidence>
<dbReference type="GO" id="GO:0005737">
    <property type="term" value="C:cytoplasm"/>
    <property type="evidence" value="ECO:0007669"/>
    <property type="project" value="TreeGrafter"/>
</dbReference>
<dbReference type="EMBL" id="ACDE02000018">
    <property type="protein sequence ID" value="EEO40683.1"/>
    <property type="molecule type" value="Genomic_DNA"/>
</dbReference>
<dbReference type="GO" id="GO:0046872">
    <property type="term" value="F:metal ion binding"/>
    <property type="evidence" value="ECO:0007669"/>
    <property type="project" value="UniProtKB-KW"/>
</dbReference>
<protein>
    <recommendedName>
        <fullName evidence="2">thiamine phosphate synthase</fullName>
        <ecNumber evidence="2">2.5.1.3</ecNumber>
    </recommendedName>
</protein>
<evidence type="ECO:0000313" key="12">
    <source>
        <dbReference type="Proteomes" id="UP000004925"/>
    </source>
</evidence>
<evidence type="ECO:0000256" key="8">
    <source>
        <dbReference type="ARBA" id="ARBA00047851"/>
    </source>
</evidence>
<sequence length="206" mass="23935">MIENKIKLNIISNRKLCENENLEKQIEKIFSAYQRKIILENFEIVALTLREKDLYKNEYLKLVEKIYPICQKYRIDLILHQNYDLVLEDKYNIEGIHLSYNTFKSLNKNIRKELIKKYKKIGVSIHSIDEAKEAENLGATYIVAGHIFKTDCKKDLEPRGLEFIQELSSALIIPIFAIGGINQENSHLVINNGAFGVCMMSSLMKH</sequence>
<dbReference type="eggNOG" id="COG0352">
    <property type="taxonomic scope" value="Bacteria"/>
</dbReference>
<evidence type="ECO:0000256" key="7">
    <source>
        <dbReference type="ARBA" id="ARBA00047334"/>
    </source>
</evidence>
<evidence type="ECO:0000259" key="10">
    <source>
        <dbReference type="Pfam" id="PF02581"/>
    </source>
</evidence>
<dbReference type="CDD" id="cd00564">
    <property type="entry name" value="TMP_TenI"/>
    <property type="match status" value="1"/>
</dbReference>
<keyword evidence="4" id="KW-0479">Metal-binding</keyword>
<dbReference type="EC" id="2.5.1.3" evidence="2"/>
<comment type="catalytic activity">
    <reaction evidence="8">
        <text>2-(2-carboxy-4-methylthiazol-5-yl)ethyl phosphate + 4-amino-2-methyl-5-(diphosphooxymethyl)pyrimidine + 2 H(+) = thiamine phosphate + CO2 + diphosphate</text>
        <dbReference type="Rhea" id="RHEA:47848"/>
        <dbReference type="ChEBI" id="CHEBI:15378"/>
        <dbReference type="ChEBI" id="CHEBI:16526"/>
        <dbReference type="ChEBI" id="CHEBI:33019"/>
        <dbReference type="ChEBI" id="CHEBI:37575"/>
        <dbReference type="ChEBI" id="CHEBI:57841"/>
        <dbReference type="ChEBI" id="CHEBI:62890"/>
        <dbReference type="EC" id="2.5.1.3"/>
    </reaction>
</comment>
<organism evidence="11 12">
    <name type="scientific">Fusobacterium vincentii 4_1_13</name>
    <dbReference type="NCBI Taxonomy" id="469606"/>
    <lineage>
        <taxon>Bacteria</taxon>
        <taxon>Fusobacteriati</taxon>
        <taxon>Fusobacteriota</taxon>
        <taxon>Fusobacteriia</taxon>
        <taxon>Fusobacteriales</taxon>
        <taxon>Fusobacteriaceae</taxon>
        <taxon>Fusobacterium</taxon>
    </lineage>
</organism>
<dbReference type="Gene3D" id="3.20.20.70">
    <property type="entry name" value="Aldolase class I"/>
    <property type="match status" value="1"/>
</dbReference>
<comment type="catalytic activity">
    <reaction evidence="7">
        <text>4-methyl-5-(2-phosphooxyethyl)-thiazole + 4-amino-2-methyl-5-(diphosphooxymethyl)pyrimidine + H(+) = thiamine phosphate + diphosphate</text>
        <dbReference type="Rhea" id="RHEA:22328"/>
        <dbReference type="ChEBI" id="CHEBI:15378"/>
        <dbReference type="ChEBI" id="CHEBI:33019"/>
        <dbReference type="ChEBI" id="CHEBI:37575"/>
        <dbReference type="ChEBI" id="CHEBI:57841"/>
        <dbReference type="ChEBI" id="CHEBI:58296"/>
        <dbReference type="EC" id="2.5.1.3"/>
    </reaction>
</comment>
<reference evidence="11 12" key="1">
    <citation type="submission" date="2011-10" db="EMBL/GenBank/DDBJ databases">
        <title>The Genome Sequence of Fusobacterium sp. 4_1_13.</title>
        <authorList>
            <consortium name="The Broad Institute Genome Sequencing Platform"/>
            <person name="Earl A."/>
            <person name="Ward D."/>
            <person name="Feldgarden M."/>
            <person name="Gevers D."/>
            <person name="Strauss J."/>
            <person name="Ambrose C."/>
            <person name="Allen-Vercoe E."/>
            <person name="Young S.K."/>
            <person name="Zeng Q."/>
            <person name="Gargeya S."/>
            <person name="Fitzgerald M."/>
            <person name="Haas B."/>
            <person name="Abouelleil A."/>
            <person name="Alvarado L."/>
            <person name="Arachchi H.M."/>
            <person name="Berlin A."/>
            <person name="Brown A."/>
            <person name="Chapman S.B."/>
            <person name="Chen Z."/>
            <person name="Dunbar C."/>
            <person name="Freedman E."/>
            <person name="Gearin G."/>
            <person name="Goldberg J."/>
            <person name="Griggs A."/>
            <person name="Gujja S."/>
            <person name="Heiman D."/>
            <person name="Howarth C."/>
            <person name="Larson L."/>
            <person name="Lui A."/>
            <person name="MacDonald P.J."/>
            <person name="Montmayeur A."/>
            <person name="Murphy C."/>
            <person name="Neiman D."/>
            <person name="Pearson M."/>
            <person name="Priest M."/>
            <person name="Roberts A."/>
            <person name="Saif S."/>
            <person name="Shea T."/>
            <person name="Shenoy N."/>
            <person name="Sisk P."/>
            <person name="Stolte C."/>
            <person name="Sykes S."/>
            <person name="Wortman J."/>
            <person name="Nusbaum C."/>
            <person name="Birren B."/>
        </authorList>
    </citation>
    <scope>NUCLEOTIDE SEQUENCE [LARGE SCALE GENOMIC DNA]</scope>
    <source>
        <strain evidence="11 12">4_1_13</strain>
    </source>
</reference>
<comment type="pathway">
    <text evidence="1">Cofactor biosynthesis; thiamine diphosphate biosynthesis; thiamine phosphate from 4-amino-2-methyl-5-diphosphomethylpyrimidine and 4-methyl-5-(2-phosphoethyl)-thiazole: step 1/1.</text>
</comment>
<dbReference type="Proteomes" id="UP000004925">
    <property type="component" value="Unassembled WGS sequence"/>
</dbReference>
<evidence type="ECO:0000256" key="4">
    <source>
        <dbReference type="ARBA" id="ARBA00022723"/>
    </source>
</evidence>
<name>A0A0M1VVG3_FUSVC</name>
<evidence type="ECO:0000256" key="9">
    <source>
        <dbReference type="ARBA" id="ARBA00047883"/>
    </source>
</evidence>
<comment type="catalytic activity">
    <reaction evidence="9">
        <text>2-[(2R,5Z)-2-carboxy-4-methylthiazol-5(2H)-ylidene]ethyl phosphate + 4-amino-2-methyl-5-(diphosphooxymethyl)pyrimidine + 2 H(+) = thiamine phosphate + CO2 + diphosphate</text>
        <dbReference type="Rhea" id="RHEA:47844"/>
        <dbReference type="ChEBI" id="CHEBI:15378"/>
        <dbReference type="ChEBI" id="CHEBI:16526"/>
        <dbReference type="ChEBI" id="CHEBI:33019"/>
        <dbReference type="ChEBI" id="CHEBI:37575"/>
        <dbReference type="ChEBI" id="CHEBI:57841"/>
        <dbReference type="ChEBI" id="CHEBI:62899"/>
        <dbReference type="EC" id="2.5.1.3"/>
    </reaction>
</comment>
<dbReference type="GeneID" id="79799678"/>
<dbReference type="GO" id="GO:0004789">
    <property type="term" value="F:thiamine-phosphate diphosphorylase activity"/>
    <property type="evidence" value="ECO:0007669"/>
    <property type="project" value="UniProtKB-EC"/>
</dbReference>
<dbReference type="FunFam" id="3.20.20.70:FF:000096">
    <property type="entry name" value="Thiamine-phosphate synthase"/>
    <property type="match status" value="1"/>
</dbReference>